<comment type="caution">
    <text evidence="1">The sequence shown here is derived from an EMBL/GenBank/DDBJ whole genome shotgun (WGS) entry which is preliminary data.</text>
</comment>
<protein>
    <submittedName>
        <fullName evidence="1">Uncharacterized protein</fullName>
    </submittedName>
</protein>
<accession>A0ABD5SUL1</accession>
<dbReference type="Proteomes" id="UP001596383">
    <property type="component" value="Unassembled WGS sequence"/>
</dbReference>
<evidence type="ECO:0000313" key="2">
    <source>
        <dbReference type="Proteomes" id="UP001596383"/>
    </source>
</evidence>
<proteinExistence type="predicted"/>
<dbReference type="EMBL" id="JBHSWV010000611">
    <property type="protein sequence ID" value="MFC6768714.1"/>
    <property type="molecule type" value="Genomic_DNA"/>
</dbReference>
<name>A0ABD5SUL1_9EURY</name>
<dbReference type="RefSeq" id="WP_273741457.1">
    <property type="nucleotide sequence ID" value="NZ_JAQIVI010000611.1"/>
</dbReference>
<evidence type="ECO:0000313" key="1">
    <source>
        <dbReference type="EMBL" id="MFC6768714.1"/>
    </source>
</evidence>
<sequence length="71" mass="7947">MTPSDTIREPDQPSSFEEALRTVIVSCYANGEPVEGEWEITTPVADAPNWIVDVQKVYSDAESEYDPELID</sequence>
<organism evidence="1 2">
    <name type="scientific">Natrinema soli</name>
    <dbReference type="NCBI Taxonomy" id="1930624"/>
    <lineage>
        <taxon>Archaea</taxon>
        <taxon>Methanobacteriati</taxon>
        <taxon>Methanobacteriota</taxon>
        <taxon>Stenosarchaea group</taxon>
        <taxon>Halobacteria</taxon>
        <taxon>Halobacteriales</taxon>
        <taxon>Natrialbaceae</taxon>
        <taxon>Natrinema</taxon>
    </lineage>
</organism>
<reference evidence="1 2" key="1">
    <citation type="journal article" date="2019" name="Int. J. Syst. Evol. Microbiol.">
        <title>The Global Catalogue of Microorganisms (GCM) 10K type strain sequencing project: providing services to taxonomists for standard genome sequencing and annotation.</title>
        <authorList>
            <consortium name="The Broad Institute Genomics Platform"/>
            <consortium name="The Broad Institute Genome Sequencing Center for Infectious Disease"/>
            <person name="Wu L."/>
            <person name="Ma J."/>
        </authorList>
    </citation>
    <scope>NUCLEOTIDE SEQUENCE [LARGE SCALE GENOMIC DNA]</scope>
    <source>
        <strain evidence="1 2">LMG 29247</strain>
    </source>
</reference>
<keyword evidence="2" id="KW-1185">Reference proteome</keyword>
<dbReference type="AlphaFoldDB" id="A0ABD5SUL1"/>
<gene>
    <name evidence="1" type="ORF">ACFQE6_27995</name>
</gene>